<reference evidence="9" key="1">
    <citation type="journal article" date="2020" name="Int. J. Syst. Evol. Microbiol.">
        <title>Aquipluma nitroreducens gen. nov. sp. nov., a novel facultatively anaerobic bacterium isolated from a freshwater lake.</title>
        <authorList>
            <person name="Watanabe M."/>
            <person name="Kojima H."/>
            <person name="Fukui M."/>
        </authorList>
    </citation>
    <scope>NUCLEOTIDE SEQUENCE</scope>
    <source>
        <strain evidence="9">MeG22</strain>
    </source>
</reference>
<dbReference type="Pfam" id="PF02321">
    <property type="entry name" value="OEP"/>
    <property type="match status" value="2"/>
</dbReference>
<evidence type="ECO:0000313" key="10">
    <source>
        <dbReference type="Proteomes" id="UP001193389"/>
    </source>
</evidence>
<feature type="coiled-coil region" evidence="8">
    <location>
        <begin position="171"/>
        <end position="198"/>
    </location>
</feature>
<dbReference type="InterPro" id="IPR051906">
    <property type="entry name" value="TolC-like"/>
</dbReference>
<evidence type="ECO:0000256" key="6">
    <source>
        <dbReference type="ARBA" id="ARBA00023136"/>
    </source>
</evidence>
<dbReference type="GO" id="GO:0009279">
    <property type="term" value="C:cell outer membrane"/>
    <property type="evidence" value="ECO:0007669"/>
    <property type="project" value="UniProtKB-SubCell"/>
</dbReference>
<dbReference type="PANTHER" id="PTHR30026:SF20">
    <property type="entry name" value="OUTER MEMBRANE PROTEIN TOLC"/>
    <property type="match status" value="1"/>
</dbReference>
<proteinExistence type="inferred from homology"/>
<keyword evidence="4" id="KW-1134">Transmembrane beta strand</keyword>
<evidence type="ECO:0000256" key="7">
    <source>
        <dbReference type="ARBA" id="ARBA00023237"/>
    </source>
</evidence>
<dbReference type="InterPro" id="IPR003423">
    <property type="entry name" value="OMP_efflux"/>
</dbReference>
<dbReference type="AlphaFoldDB" id="A0A5K7S7V1"/>
<evidence type="ECO:0000256" key="2">
    <source>
        <dbReference type="ARBA" id="ARBA00007613"/>
    </source>
</evidence>
<evidence type="ECO:0000313" key="9">
    <source>
        <dbReference type="EMBL" id="BBE17633.1"/>
    </source>
</evidence>
<dbReference type="GO" id="GO:1990281">
    <property type="term" value="C:efflux pump complex"/>
    <property type="evidence" value="ECO:0007669"/>
    <property type="project" value="TreeGrafter"/>
</dbReference>
<dbReference type="EMBL" id="AP018694">
    <property type="protein sequence ID" value="BBE17633.1"/>
    <property type="molecule type" value="Genomic_DNA"/>
</dbReference>
<comment type="subcellular location">
    <subcellularLocation>
        <location evidence="1">Cell outer membrane</location>
    </subcellularLocation>
</comment>
<dbReference type="SUPFAM" id="SSF56954">
    <property type="entry name" value="Outer membrane efflux proteins (OEP)"/>
    <property type="match status" value="1"/>
</dbReference>
<evidence type="ECO:0000256" key="8">
    <source>
        <dbReference type="SAM" id="Coils"/>
    </source>
</evidence>
<dbReference type="PANTHER" id="PTHR30026">
    <property type="entry name" value="OUTER MEMBRANE PROTEIN TOLC"/>
    <property type="match status" value="1"/>
</dbReference>
<dbReference type="Gene3D" id="1.20.1600.10">
    <property type="entry name" value="Outer membrane efflux proteins (OEP)"/>
    <property type="match status" value="1"/>
</dbReference>
<keyword evidence="6" id="KW-0472">Membrane</keyword>
<dbReference type="KEGG" id="anf:AQPE_1790"/>
<evidence type="ECO:0000256" key="3">
    <source>
        <dbReference type="ARBA" id="ARBA00022448"/>
    </source>
</evidence>
<name>A0A5K7S7V1_9BACT</name>
<organism evidence="9 10">
    <name type="scientific">Aquipluma nitroreducens</name>
    <dbReference type="NCBI Taxonomy" id="2010828"/>
    <lineage>
        <taxon>Bacteria</taxon>
        <taxon>Pseudomonadati</taxon>
        <taxon>Bacteroidota</taxon>
        <taxon>Bacteroidia</taxon>
        <taxon>Marinilabiliales</taxon>
        <taxon>Prolixibacteraceae</taxon>
        <taxon>Aquipluma</taxon>
    </lineage>
</organism>
<sequence>MKFGIKKYKPQTITIMLLKKLIKRGLLVFIFCQLLLSANAQQIITLESALEIARNNSPDIRRSLLNLKNSEESLKAQNAALKSNFSLNLTPLSYDKTRSFDTFQSIWNTSETTQSFGTLTVSQPFLPTDGTISLNNRFGWQNSYSENGRNLAPKTFSNNLYLSIAQPLFTYNRTKLSLKTLELNLENAQLNYSMQKLNLEMQVTQLFYNVYLAQMSLNIAQDEFTNTQKSYEITQNKVTAGIAAKEELYQAELNFATAKSTLENAQVTLDNNKDQFKQYIGMDIMEEMTVMTDVAFNPVNVDVKKAIEYGLNSRMELRQRQIDVTNAQFQLIRTNSLNEFRGDLNLSIGIIGVNETLPDIYKNPTNNPRVSVSFNVPLWDWGEKKARIKAQEAVIETQEINQSEQKKQITVDIRKVYRSLQNQTNQIEIAAQNEKNAQLTYEINLERYANGDLTSMDMNLFQTQLSQKKMSYAQALINYKVELLNLKIQSLYDFEKNEAIVPEYLIRKKK</sequence>
<gene>
    <name evidence="9" type="ORF">AQPE_1790</name>
</gene>
<keyword evidence="10" id="KW-1185">Reference proteome</keyword>
<evidence type="ECO:0000256" key="5">
    <source>
        <dbReference type="ARBA" id="ARBA00022692"/>
    </source>
</evidence>
<keyword evidence="7" id="KW-0998">Cell outer membrane</keyword>
<dbReference type="Proteomes" id="UP001193389">
    <property type="component" value="Chromosome"/>
</dbReference>
<dbReference type="GO" id="GO:0015562">
    <property type="term" value="F:efflux transmembrane transporter activity"/>
    <property type="evidence" value="ECO:0007669"/>
    <property type="project" value="InterPro"/>
</dbReference>
<evidence type="ECO:0000256" key="1">
    <source>
        <dbReference type="ARBA" id="ARBA00004442"/>
    </source>
</evidence>
<keyword evidence="8" id="KW-0175">Coiled coil</keyword>
<evidence type="ECO:0000256" key="4">
    <source>
        <dbReference type="ARBA" id="ARBA00022452"/>
    </source>
</evidence>
<dbReference type="GO" id="GO:0015288">
    <property type="term" value="F:porin activity"/>
    <property type="evidence" value="ECO:0007669"/>
    <property type="project" value="TreeGrafter"/>
</dbReference>
<comment type="similarity">
    <text evidence="2">Belongs to the outer membrane factor (OMF) (TC 1.B.17) family.</text>
</comment>
<keyword evidence="5" id="KW-0812">Transmembrane</keyword>
<protein>
    <submittedName>
        <fullName evidence="9">Outer membrane protein TolC</fullName>
    </submittedName>
</protein>
<accession>A0A5K7S7V1</accession>
<keyword evidence="3" id="KW-0813">Transport</keyword>